<accession>Q5FMM5</accession>
<reference evidence="1 2" key="1">
    <citation type="journal article" date="2005" name="Proc. Natl. Acad. Sci. U.S.A.">
        <title>Complete genome sequence of the probiotic lactic acid bacterium Lactobacillus acidophilus NCFM.</title>
        <authorList>
            <person name="Altermann E."/>
            <person name="Russell W.M."/>
            <person name="Azcarate-Peril M.A."/>
            <person name="Barrangou R."/>
            <person name="Buck B.L."/>
            <person name="McAuliffe O."/>
            <person name="Souther N."/>
            <person name="Dobson A."/>
            <person name="Duong T."/>
            <person name="Callanan M."/>
            <person name="Lick S."/>
            <person name="Hamrick A."/>
            <person name="Cano R."/>
            <person name="Klaenhammer T.R."/>
        </authorList>
    </citation>
    <scope>NUCLEOTIDE SEQUENCE [LARGE SCALE GENOMIC DNA]</scope>
    <source>
        <strain evidence="2">ATCC 700396 / NCK56 / N2 / NCFM</strain>
    </source>
</reference>
<gene>
    <name evidence="1" type="ordered locus">LBA0148</name>
</gene>
<organism evidence="2">
    <name type="scientific">Lactobacillus acidophilus (strain ATCC 700396 / NCK56 / N2 / NCFM)</name>
    <dbReference type="NCBI Taxonomy" id="272621"/>
    <lineage>
        <taxon>Bacteria</taxon>
        <taxon>Bacillati</taxon>
        <taxon>Bacillota</taxon>
        <taxon>Bacilli</taxon>
        <taxon>Lactobacillales</taxon>
        <taxon>Lactobacillaceae</taxon>
        <taxon>Lactobacillus</taxon>
    </lineage>
</organism>
<evidence type="ECO:0000313" key="1">
    <source>
        <dbReference type="EMBL" id="AAV42049.1"/>
    </source>
</evidence>
<dbReference type="Proteomes" id="UP000006381">
    <property type="component" value="Chromosome"/>
</dbReference>
<dbReference type="AlphaFoldDB" id="Q5FMM5"/>
<sequence>MVNFLVKKFSPFFIYYYQKYSNNKNQSKQLFKEVTAYKIMLK</sequence>
<dbReference type="HOGENOM" id="CLU_3253032_0_0_9"/>
<dbReference type="EMBL" id="CP000033">
    <property type="protein sequence ID" value="AAV42049.1"/>
    <property type="molecule type" value="Genomic_DNA"/>
</dbReference>
<proteinExistence type="predicted"/>
<evidence type="ECO:0000313" key="2">
    <source>
        <dbReference type="Proteomes" id="UP000006381"/>
    </source>
</evidence>
<protein>
    <submittedName>
        <fullName evidence="1">Uncharacterized protein</fullName>
    </submittedName>
</protein>
<keyword evidence="2" id="KW-1185">Reference proteome</keyword>
<dbReference type="BioCyc" id="LACI272621:G1G49-146-MONOMER"/>
<dbReference type="KEGG" id="lac:LBA0148"/>
<name>Q5FMM5_LACAC</name>